<evidence type="ECO:0000313" key="5">
    <source>
        <dbReference type="Proteomes" id="UP000051217"/>
    </source>
</evidence>
<keyword evidence="5" id="KW-1185">Reference proteome</keyword>
<dbReference type="EMBL" id="AZFI01000249">
    <property type="protein sequence ID" value="KRM20118.1"/>
    <property type="molecule type" value="Genomic_DNA"/>
</dbReference>
<keyword evidence="2" id="KW-0456">Lyase</keyword>
<dbReference type="PANTHER" id="PTHR31273:SF0">
    <property type="entry name" value="PHOSPHOKETOLASE-RELATED"/>
    <property type="match status" value="1"/>
</dbReference>
<dbReference type="Pfam" id="PF09363">
    <property type="entry name" value="XFP_C"/>
    <property type="match status" value="1"/>
</dbReference>
<dbReference type="PANTHER" id="PTHR31273">
    <property type="entry name" value="PHOSPHOKETOLASE-RELATED"/>
    <property type="match status" value="1"/>
</dbReference>
<gene>
    <name evidence="4" type="ORF">FC65_GL001126</name>
</gene>
<proteinExistence type="inferred from homology"/>
<comment type="caution">
    <text evidence="4">The sequence shown here is derived from an EMBL/GenBank/DDBJ whole genome shotgun (WGS) entry which is preliminary data.</text>
</comment>
<sequence>MIKDIFFDRHNRNVHIHGYRENGDITTPFDMRVLNELDRYHLAKDAVQAIPAYAQKGAYFANRMDDMVAKHNQFIRDEGTDLPEVENWNWEPLKK</sequence>
<accession>A0ABR5PI28</accession>
<organism evidence="4 5">
    <name type="scientific">Ligilactobacillus acidipiscis DSM 15836</name>
    <dbReference type="NCBI Taxonomy" id="1423716"/>
    <lineage>
        <taxon>Bacteria</taxon>
        <taxon>Bacillati</taxon>
        <taxon>Bacillota</taxon>
        <taxon>Bacilli</taxon>
        <taxon>Lactobacillales</taxon>
        <taxon>Lactobacillaceae</taxon>
        <taxon>Ligilactobacillus</taxon>
    </lineage>
</organism>
<evidence type="ECO:0000256" key="1">
    <source>
        <dbReference type="ARBA" id="ARBA00005623"/>
    </source>
</evidence>
<feature type="domain" description="Xylulose 5-phosphate/Fructose 6-phosphate phosphoketolase C-terminal" evidence="3">
    <location>
        <begin position="2"/>
        <end position="90"/>
    </location>
</feature>
<dbReference type="InterPro" id="IPR018969">
    <property type="entry name" value="Xul5P/Fru6P_PKetolase_C"/>
</dbReference>
<evidence type="ECO:0000259" key="3">
    <source>
        <dbReference type="Pfam" id="PF09363"/>
    </source>
</evidence>
<evidence type="ECO:0000256" key="2">
    <source>
        <dbReference type="ARBA" id="ARBA00023239"/>
    </source>
</evidence>
<evidence type="ECO:0000313" key="4">
    <source>
        <dbReference type="EMBL" id="KRM20118.1"/>
    </source>
</evidence>
<name>A0ABR5PI28_9LACO</name>
<protein>
    <submittedName>
        <fullName evidence="4">Phosphoketolase</fullName>
    </submittedName>
</protein>
<dbReference type="Proteomes" id="UP000051217">
    <property type="component" value="Unassembled WGS sequence"/>
</dbReference>
<comment type="similarity">
    <text evidence="1">Belongs to the XFP family.</text>
</comment>
<dbReference type="InterPro" id="IPR009014">
    <property type="entry name" value="Transketo_C/PFOR_II"/>
</dbReference>
<dbReference type="Gene3D" id="3.40.50.920">
    <property type="match status" value="1"/>
</dbReference>
<dbReference type="InterPro" id="IPR005593">
    <property type="entry name" value="Xul5P/Fru6P_PKetolase"/>
</dbReference>
<reference evidence="4 5" key="1">
    <citation type="journal article" date="2015" name="Genome Announc.">
        <title>Expanding the biotechnology potential of lactobacilli through comparative genomics of 213 strains and associated genera.</title>
        <authorList>
            <person name="Sun Z."/>
            <person name="Harris H.M."/>
            <person name="McCann A."/>
            <person name="Guo C."/>
            <person name="Argimon S."/>
            <person name="Zhang W."/>
            <person name="Yang X."/>
            <person name="Jeffery I.B."/>
            <person name="Cooney J.C."/>
            <person name="Kagawa T.F."/>
            <person name="Liu W."/>
            <person name="Song Y."/>
            <person name="Salvetti E."/>
            <person name="Wrobel A."/>
            <person name="Rasinkangas P."/>
            <person name="Parkhill J."/>
            <person name="Rea M.C."/>
            <person name="O'Sullivan O."/>
            <person name="Ritari J."/>
            <person name="Douillard F.P."/>
            <person name="Paul Ross R."/>
            <person name="Yang R."/>
            <person name="Briner A.E."/>
            <person name="Felis G.E."/>
            <person name="de Vos W.M."/>
            <person name="Barrangou R."/>
            <person name="Klaenhammer T.R."/>
            <person name="Caufield P.W."/>
            <person name="Cui Y."/>
            <person name="Zhang H."/>
            <person name="O'Toole P.W."/>
        </authorList>
    </citation>
    <scope>NUCLEOTIDE SEQUENCE [LARGE SCALE GENOMIC DNA]</scope>
    <source>
        <strain evidence="4 5">DSM 15836</strain>
    </source>
</reference>